<organism evidence="1 2">
    <name type="scientific">Zasmidium cellare ATCC 36951</name>
    <dbReference type="NCBI Taxonomy" id="1080233"/>
    <lineage>
        <taxon>Eukaryota</taxon>
        <taxon>Fungi</taxon>
        <taxon>Dikarya</taxon>
        <taxon>Ascomycota</taxon>
        <taxon>Pezizomycotina</taxon>
        <taxon>Dothideomycetes</taxon>
        <taxon>Dothideomycetidae</taxon>
        <taxon>Mycosphaerellales</taxon>
        <taxon>Mycosphaerellaceae</taxon>
        <taxon>Zasmidium</taxon>
    </lineage>
</organism>
<dbReference type="PANTHER" id="PTHR42085">
    <property type="entry name" value="F-BOX DOMAIN-CONTAINING PROTEIN"/>
    <property type="match status" value="1"/>
</dbReference>
<evidence type="ECO:0000313" key="2">
    <source>
        <dbReference type="Proteomes" id="UP000799537"/>
    </source>
</evidence>
<keyword evidence="2" id="KW-1185">Reference proteome</keyword>
<dbReference type="InterPro" id="IPR038883">
    <property type="entry name" value="AN11006-like"/>
</dbReference>
<evidence type="ECO:0000313" key="1">
    <source>
        <dbReference type="EMBL" id="KAF2168245.1"/>
    </source>
</evidence>
<reference evidence="1" key="1">
    <citation type="journal article" date="2020" name="Stud. Mycol.">
        <title>101 Dothideomycetes genomes: a test case for predicting lifestyles and emergence of pathogens.</title>
        <authorList>
            <person name="Haridas S."/>
            <person name="Albert R."/>
            <person name="Binder M."/>
            <person name="Bloem J."/>
            <person name="Labutti K."/>
            <person name="Salamov A."/>
            <person name="Andreopoulos B."/>
            <person name="Baker S."/>
            <person name="Barry K."/>
            <person name="Bills G."/>
            <person name="Bluhm B."/>
            <person name="Cannon C."/>
            <person name="Castanera R."/>
            <person name="Culley D."/>
            <person name="Daum C."/>
            <person name="Ezra D."/>
            <person name="Gonzalez J."/>
            <person name="Henrissat B."/>
            <person name="Kuo A."/>
            <person name="Liang C."/>
            <person name="Lipzen A."/>
            <person name="Lutzoni F."/>
            <person name="Magnuson J."/>
            <person name="Mondo S."/>
            <person name="Nolan M."/>
            <person name="Ohm R."/>
            <person name="Pangilinan J."/>
            <person name="Park H.-J."/>
            <person name="Ramirez L."/>
            <person name="Alfaro M."/>
            <person name="Sun H."/>
            <person name="Tritt A."/>
            <person name="Yoshinaga Y."/>
            <person name="Zwiers L.-H."/>
            <person name="Turgeon B."/>
            <person name="Goodwin S."/>
            <person name="Spatafora J."/>
            <person name="Crous P."/>
            <person name="Grigoriev I."/>
        </authorList>
    </citation>
    <scope>NUCLEOTIDE SEQUENCE</scope>
    <source>
        <strain evidence="1">ATCC 36951</strain>
    </source>
</reference>
<protein>
    <submittedName>
        <fullName evidence="1">Uncharacterized protein</fullName>
    </submittedName>
</protein>
<dbReference type="OrthoDB" id="5413827at2759"/>
<gene>
    <name evidence="1" type="ORF">M409DRAFT_21683</name>
</gene>
<dbReference type="Proteomes" id="UP000799537">
    <property type="component" value="Unassembled WGS sequence"/>
</dbReference>
<dbReference type="AlphaFoldDB" id="A0A6A6CM68"/>
<accession>A0A6A6CM68</accession>
<name>A0A6A6CM68_ZASCE</name>
<proteinExistence type="predicted"/>
<dbReference type="GeneID" id="54559247"/>
<dbReference type="EMBL" id="ML993591">
    <property type="protein sequence ID" value="KAF2168245.1"/>
    <property type="molecule type" value="Genomic_DNA"/>
</dbReference>
<dbReference type="PANTHER" id="PTHR42085:SF1">
    <property type="entry name" value="F-BOX DOMAIN-CONTAINING PROTEIN"/>
    <property type="match status" value="1"/>
</dbReference>
<dbReference type="RefSeq" id="XP_033669134.1">
    <property type="nucleotide sequence ID" value="XM_033805975.1"/>
</dbReference>
<sequence length="233" mass="26697">MDRSPLNKLPAELRDLIYHFALVRNCPIVLYISKREHKVRIRKESEKKHVMGLSSTCKQIRTESLPIFYKGNHFKIAPTENQLLESPESSVTPILAWKMRLGASISCLRFLEIGVNGNALNVGLVEEEDENFSKAFIKLRDEFNMPRLQLTLTLTGHDFLYYDKAFPNRHCLSFSIVDGNVGQALQQYEQDLKKLEENALSEYLGGEPPFWLDAFDAMKTGLAHIAKRLQEKA</sequence>